<feature type="transmembrane region" description="Helical" evidence="6">
    <location>
        <begin position="306"/>
        <end position="325"/>
    </location>
</feature>
<evidence type="ECO:0000259" key="7">
    <source>
        <dbReference type="PROSITE" id="PS50850"/>
    </source>
</evidence>
<dbReference type="PROSITE" id="PS50850">
    <property type="entry name" value="MFS"/>
    <property type="match status" value="1"/>
</dbReference>
<feature type="region of interest" description="Disordered" evidence="5">
    <location>
        <begin position="254"/>
        <end position="288"/>
    </location>
</feature>
<feature type="compositionally biased region" description="Basic and acidic residues" evidence="5">
    <location>
        <begin position="272"/>
        <end position="288"/>
    </location>
</feature>
<evidence type="ECO:0000313" key="8">
    <source>
        <dbReference type="EMBL" id="CCH17162.1"/>
    </source>
</evidence>
<evidence type="ECO:0000256" key="3">
    <source>
        <dbReference type="ARBA" id="ARBA00022989"/>
    </source>
</evidence>
<name>I0L015_9ACTN</name>
<dbReference type="EMBL" id="CAIE01000017">
    <property type="protein sequence ID" value="CCH17162.1"/>
    <property type="molecule type" value="Genomic_DNA"/>
</dbReference>
<dbReference type="AlphaFoldDB" id="I0L015"/>
<feature type="transmembrane region" description="Helical" evidence="6">
    <location>
        <begin position="337"/>
        <end position="359"/>
    </location>
</feature>
<dbReference type="Pfam" id="PF07690">
    <property type="entry name" value="MFS_1"/>
    <property type="match status" value="2"/>
</dbReference>
<feature type="transmembrane region" description="Helical" evidence="6">
    <location>
        <begin position="104"/>
        <end position="128"/>
    </location>
</feature>
<feature type="transmembrane region" description="Helical" evidence="6">
    <location>
        <begin position="389"/>
        <end position="415"/>
    </location>
</feature>
<organism evidence="8 9">
    <name type="scientific">Micromonospora lupini str. Lupac 08</name>
    <dbReference type="NCBI Taxonomy" id="1150864"/>
    <lineage>
        <taxon>Bacteria</taxon>
        <taxon>Bacillati</taxon>
        <taxon>Actinomycetota</taxon>
        <taxon>Actinomycetes</taxon>
        <taxon>Micromonosporales</taxon>
        <taxon>Micromonosporaceae</taxon>
        <taxon>Micromonospora</taxon>
    </lineage>
</organism>
<evidence type="ECO:0000256" key="4">
    <source>
        <dbReference type="ARBA" id="ARBA00023136"/>
    </source>
</evidence>
<dbReference type="InterPro" id="IPR011701">
    <property type="entry name" value="MFS"/>
</dbReference>
<dbReference type="eggNOG" id="COG0477">
    <property type="taxonomic scope" value="Bacteria"/>
</dbReference>
<protein>
    <submittedName>
        <fullName evidence="8">Putative Major facilitator family transporter</fullName>
    </submittedName>
</protein>
<feature type="transmembrane region" description="Helical" evidence="6">
    <location>
        <begin position="436"/>
        <end position="453"/>
    </location>
</feature>
<dbReference type="CDD" id="cd17370">
    <property type="entry name" value="MFS_MJ1317_like"/>
    <property type="match status" value="1"/>
</dbReference>
<reference evidence="9" key="1">
    <citation type="journal article" date="2012" name="J. Bacteriol.">
        <title>Genome Sequence of Micromonospora lupini Lupac 08, Isolated from Root Nodules of Lupinus angustifolius.</title>
        <authorList>
            <person name="Alonso-Vega P."/>
            <person name="Normand P."/>
            <person name="Bacigalupe R."/>
            <person name="Pujic P."/>
            <person name="Lajus A."/>
            <person name="Vallenet D."/>
            <person name="Carro L."/>
            <person name="Coll P."/>
            <person name="Trujillo M.E."/>
        </authorList>
    </citation>
    <scope>NUCLEOTIDE SEQUENCE [LARGE SCALE GENOMIC DNA]</scope>
    <source>
        <strain evidence="9">Lupac 08</strain>
    </source>
</reference>
<dbReference type="STRING" id="1150864.MILUP08_42082"/>
<dbReference type="InterPro" id="IPR036259">
    <property type="entry name" value="MFS_trans_sf"/>
</dbReference>
<dbReference type="SUPFAM" id="SSF103473">
    <property type="entry name" value="MFS general substrate transporter"/>
    <property type="match status" value="1"/>
</dbReference>
<evidence type="ECO:0000313" key="9">
    <source>
        <dbReference type="Proteomes" id="UP000003448"/>
    </source>
</evidence>
<feature type="transmembrane region" description="Helical" evidence="6">
    <location>
        <begin position="228"/>
        <end position="248"/>
    </location>
</feature>
<accession>I0L015</accession>
<feature type="transmembrane region" description="Helical" evidence="6">
    <location>
        <begin position="205"/>
        <end position="222"/>
    </location>
</feature>
<dbReference type="Proteomes" id="UP000003448">
    <property type="component" value="Unassembled WGS sequence"/>
</dbReference>
<feature type="transmembrane region" description="Helical" evidence="6">
    <location>
        <begin position="366"/>
        <end position="383"/>
    </location>
</feature>
<feature type="transmembrane region" description="Helical" evidence="6">
    <location>
        <begin position="459"/>
        <end position="479"/>
    </location>
</feature>
<gene>
    <name evidence="8" type="ORF">MILUP08_42082</name>
</gene>
<keyword evidence="4 6" id="KW-0472">Membrane</keyword>
<feature type="domain" description="Major facilitator superfamily (MFS) profile" evidence="7">
    <location>
        <begin position="69"/>
        <end position="480"/>
    </location>
</feature>
<keyword evidence="2 6" id="KW-0812">Transmembrane</keyword>
<sequence>MFTHRMPVRPARSLVTPRIGSSRWLTVATDAEEMRVYLSTVSRPAADPPDADPPDAGPRRRRLALVSGNVVALGTVSLITDVSAEMVAAVLPLYLVLGLQLSPVAFGVLDGVHTGATALLRVVGGFVADRFRRRKLVAGVGYALSAVAKLGLLLAGRSVPAIGAVIAVDRLGKGVRSAPRDALITLSTPPEALGRAFGVHRAMDSVGAFLGPLAAFAVLLLVGQSYDAVFVTSFCVAALAVVVLVLFVREQPTTRPAADPTTRPTTGPTTEPAKEPAKEPANEPDEPRVSVREAFGLLRSRPVRRLLLAATMLGLATIGDGFVYLVLQRREDLGLRWFPLLAVGTSLAYLVLAAPLGVLADRIGRLPVVVGGYVALGVTYLLLSGPVHGWPALALTLALYGAFYAATDGVLIALAGPVLPPRLRTTGIALVQTGQALAYLVSSVVFGLAWQAWGPQAAVRAAAVVVVGVLVVTVLLLAAPSRPILRKVSP</sequence>
<dbReference type="PANTHER" id="PTHR23518:SF2">
    <property type="entry name" value="MAJOR FACILITATOR SUPERFAMILY TRANSPORTER"/>
    <property type="match status" value="1"/>
</dbReference>
<keyword evidence="3 6" id="KW-1133">Transmembrane helix</keyword>
<dbReference type="GO" id="GO:0022857">
    <property type="term" value="F:transmembrane transporter activity"/>
    <property type="evidence" value="ECO:0007669"/>
    <property type="project" value="InterPro"/>
</dbReference>
<keyword evidence="9" id="KW-1185">Reference proteome</keyword>
<evidence type="ECO:0000256" key="2">
    <source>
        <dbReference type="ARBA" id="ARBA00022692"/>
    </source>
</evidence>
<dbReference type="Gene3D" id="1.20.1250.20">
    <property type="entry name" value="MFS general substrate transporter like domains"/>
    <property type="match status" value="2"/>
</dbReference>
<evidence type="ECO:0000256" key="5">
    <source>
        <dbReference type="SAM" id="MobiDB-lite"/>
    </source>
</evidence>
<evidence type="ECO:0000256" key="1">
    <source>
        <dbReference type="ARBA" id="ARBA00004651"/>
    </source>
</evidence>
<evidence type="ECO:0000256" key="6">
    <source>
        <dbReference type="SAM" id="Phobius"/>
    </source>
</evidence>
<feature type="compositionally biased region" description="Low complexity" evidence="5">
    <location>
        <begin position="254"/>
        <end position="271"/>
    </location>
</feature>
<feature type="transmembrane region" description="Helical" evidence="6">
    <location>
        <begin position="63"/>
        <end position="84"/>
    </location>
</feature>
<comment type="subcellular location">
    <subcellularLocation>
        <location evidence="1">Cell membrane</location>
        <topology evidence="1">Multi-pass membrane protein</topology>
    </subcellularLocation>
</comment>
<dbReference type="PANTHER" id="PTHR23518">
    <property type="entry name" value="C-METHYLTRANSFERASE"/>
    <property type="match status" value="1"/>
</dbReference>
<comment type="caution">
    <text evidence="8">The sequence shown here is derived from an EMBL/GenBank/DDBJ whole genome shotgun (WGS) entry which is preliminary data.</text>
</comment>
<proteinExistence type="predicted"/>
<dbReference type="GO" id="GO:0005886">
    <property type="term" value="C:plasma membrane"/>
    <property type="evidence" value="ECO:0007669"/>
    <property type="project" value="UniProtKB-SubCell"/>
</dbReference>
<dbReference type="InterPro" id="IPR020846">
    <property type="entry name" value="MFS_dom"/>
</dbReference>